<reference evidence="2" key="1">
    <citation type="journal article" date="2020" name="Mol. Plant Microbe Interact.">
        <title>Genome Sequence of the Biocontrol Agent Coniothyrium minitans strain Conio (IMI 134523).</title>
        <authorList>
            <person name="Patel D."/>
            <person name="Shittu T.A."/>
            <person name="Baroncelli R."/>
            <person name="Muthumeenakshi S."/>
            <person name="Osborne T.H."/>
            <person name="Janganan T.K."/>
            <person name="Sreenivasaprasad S."/>
        </authorList>
    </citation>
    <scope>NUCLEOTIDE SEQUENCE</scope>
    <source>
        <strain evidence="2">Conio</strain>
    </source>
</reference>
<proteinExistence type="predicted"/>
<comment type="caution">
    <text evidence="2">The sequence shown here is derived from an EMBL/GenBank/DDBJ whole genome shotgun (WGS) entry which is preliminary data.</text>
</comment>
<protein>
    <submittedName>
        <fullName evidence="2">Uncharacterized protein</fullName>
    </submittedName>
</protein>
<dbReference type="AlphaFoldDB" id="A0A9P6GSU4"/>
<dbReference type="Proteomes" id="UP000756921">
    <property type="component" value="Unassembled WGS sequence"/>
</dbReference>
<evidence type="ECO:0000256" key="1">
    <source>
        <dbReference type="SAM" id="MobiDB-lite"/>
    </source>
</evidence>
<dbReference type="EMBL" id="WJXW01000001">
    <property type="protein sequence ID" value="KAF9740731.1"/>
    <property type="molecule type" value="Genomic_DNA"/>
</dbReference>
<evidence type="ECO:0000313" key="3">
    <source>
        <dbReference type="Proteomes" id="UP000756921"/>
    </source>
</evidence>
<gene>
    <name evidence="2" type="ORF">PMIN01_00270</name>
</gene>
<name>A0A9P6GSU4_9PLEO</name>
<sequence>MHFIQDMWQSFRWRFAMQERLFVVWDTPQEAGLVSPAAVLQCFDLDRTAGDVGFHSAEVVFRFEGAFDMGNAAAGGGPRAQFGGGARCRVSFATRSRVLLTVAFILEHVASRPNSLQATATRGTAAKAFYAEGREWRSHGWSWRGKSRIWVSALATSRLASIPGAEGKCALESLRAHVGFGAPMKYLTGRTKKGTRHSDEAGLSDFGQAVENRPKCSWYKKRFGYSPPPSMPRMGKSVMSCDRDVLHRHRTLTVIGDRGRCEAGLEEASRLGKYFGITLTGGCTLDCSGSATNAASQLGSLRALQIHVAMAWLQRRCCAVDHAGVVQIGAAGATFRPVTFGVNDTGSIRGHGAFVERDRDSVRALEMRRRDIARIHPQDELSRQRTQYLGGYRRWKCVVGSVGVQRSSTTGIRDASRANRGIGCTHWRSQHVRCVVLWVPSNHGRGGCAKVREGARRCAKVQQRGRRRPYTKRRGMKAHDVESSGKATWATAAAAAAARSKQPCVRRYREKFFLAGEAEIAERSYRNTRAPIVLLRCGSSLVADVCAGHPSASKRAVGQRNSGTLTSRLGREHSRLVPLPRRRRGVGGELETSRASKRRGERWPTCRVLWAFVDVVVVGGRASELASSTVPRRGRIEAAGATDSSQDTPAGCIDERARCLTLDLHKQWSARSCYLGERWAEERTHARYTKR</sequence>
<organism evidence="2 3">
    <name type="scientific">Paraphaeosphaeria minitans</name>
    <dbReference type="NCBI Taxonomy" id="565426"/>
    <lineage>
        <taxon>Eukaryota</taxon>
        <taxon>Fungi</taxon>
        <taxon>Dikarya</taxon>
        <taxon>Ascomycota</taxon>
        <taxon>Pezizomycotina</taxon>
        <taxon>Dothideomycetes</taxon>
        <taxon>Pleosporomycetidae</taxon>
        <taxon>Pleosporales</taxon>
        <taxon>Massarineae</taxon>
        <taxon>Didymosphaeriaceae</taxon>
        <taxon>Paraphaeosphaeria</taxon>
    </lineage>
</organism>
<accession>A0A9P6GSU4</accession>
<evidence type="ECO:0000313" key="2">
    <source>
        <dbReference type="EMBL" id="KAF9740731.1"/>
    </source>
</evidence>
<keyword evidence="3" id="KW-1185">Reference proteome</keyword>
<feature type="region of interest" description="Disordered" evidence="1">
    <location>
        <begin position="552"/>
        <end position="571"/>
    </location>
</feature>